<dbReference type="RefSeq" id="WP_171606389.1">
    <property type="nucleotide sequence ID" value="NZ_WHPF01000002.1"/>
</dbReference>
<dbReference type="AlphaFoldDB" id="A0A8J8JS82"/>
<dbReference type="EMBL" id="WHPF01000002">
    <property type="protein sequence ID" value="NNV54468.1"/>
    <property type="molecule type" value="Genomic_DNA"/>
</dbReference>
<dbReference type="Pfam" id="PF19458">
    <property type="entry name" value="DUF5995"/>
    <property type="match status" value="1"/>
</dbReference>
<sequence length="247" mass="27364">MKANSIIEVIQQLDSIIADCRKSSSRLGYFACLYRNMTIAVQSGIENNLFEDGPRMEKLDVCFANRYLAAYTAYTSGQKPTAAWQKAFDAAASNQCIVLQHLLLGINAHINLDLGIAAAEISKGGDLQALANDFNKINDIISNLTGEVQNDLESISWPMKFLNNIRQEKAVINFSITIARKAAWTNALALSAIPLNQQENYIVTLDTQIAAIAQKIISPGFFVSLLLRSIRLFENANINKNIDFLYN</sequence>
<evidence type="ECO:0000313" key="2">
    <source>
        <dbReference type="Proteomes" id="UP000598971"/>
    </source>
</evidence>
<comment type="caution">
    <text evidence="1">The sequence shown here is derived from an EMBL/GenBank/DDBJ whole genome shotgun (WGS) entry which is preliminary data.</text>
</comment>
<dbReference type="InterPro" id="IPR046037">
    <property type="entry name" value="DUF5995"/>
</dbReference>
<protein>
    <submittedName>
        <fullName evidence="1">Uncharacterized protein</fullName>
    </submittedName>
</protein>
<gene>
    <name evidence="1" type="ORF">GD597_03280</name>
</gene>
<name>A0A8J8JS82_9BACT</name>
<evidence type="ECO:0000313" key="1">
    <source>
        <dbReference type="EMBL" id="NNV54468.1"/>
    </source>
</evidence>
<dbReference type="Proteomes" id="UP000598971">
    <property type="component" value="Unassembled WGS sequence"/>
</dbReference>
<reference evidence="1" key="1">
    <citation type="submission" date="2019-10" db="EMBL/GenBank/DDBJ databases">
        <title>Draft genome sequence of Panacibacter sp. KCS-6.</title>
        <authorList>
            <person name="Yim K.J."/>
        </authorList>
    </citation>
    <scope>NUCLEOTIDE SEQUENCE</scope>
    <source>
        <strain evidence="1">KCS-6</strain>
    </source>
</reference>
<organism evidence="1 2">
    <name type="scientific">Limnovirga soli</name>
    <dbReference type="NCBI Taxonomy" id="2656915"/>
    <lineage>
        <taxon>Bacteria</taxon>
        <taxon>Pseudomonadati</taxon>
        <taxon>Bacteroidota</taxon>
        <taxon>Chitinophagia</taxon>
        <taxon>Chitinophagales</taxon>
        <taxon>Chitinophagaceae</taxon>
        <taxon>Limnovirga</taxon>
    </lineage>
</organism>
<keyword evidence="2" id="KW-1185">Reference proteome</keyword>
<proteinExistence type="predicted"/>
<accession>A0A8J8JS82</accession>